<dbReference type="PANTHER" id="PTHR40237">
    <property type="entry name" value="LD44813P"/>
    <property type="match status" value="1"/>
</dbReference>
<dbReference type="EMBL" id="CAKKNE010000001">
    <property type="protein sequence ID" value="CAH0367005.1"/>
    <property type="molecule type" value="Genomic_DNA"/>
</dbReference>
<feature type="region of interest" description="Disordered" evidence="1">
    <location>
        <begin position="280"/>
        <end position="300"/>
    </location>
</feature>
<evidence type="ECO:0000313" key="3">
    <source>
        <dbReference type="Proteomes" id="UP000789595"/>
    </source>
</evidence>
<dbReference type="AlphaFoldDB" id="A0A8J2WG19"/>
<organism evidence="2 3">
    <name type="scientific">Pelagomonas calceolata</name>
    <dbReference type="NCBI Taxonomy" id="35677"/>
    <lineage>
        <taxon>Eukaryota</taxon>
        <taxon>Sar</taxon>
        <taxon>Stramenopiles</taxon>
        <taxon>Ochrophyta</taxon>
        <taxon>Pelagophyceae</taxon>
        <taxon>Pelagomonadales</taxon>
        <taxon>Pelagomonadaceae</taxon>
        <taxon>Pelagomonas</taxon>
    </lineage>
</organism>
<feature type="region of interest" description="Disordered" evidence="1">
    <location>
        <begin position="217"/>
        <end position="247"/>
    </location>
</feature>
<keyword evidence="3" id="KW-1185">Reference proteome</keyword>
<comment type="caution">
    <text evidence="2">The sequence shown here is derived from an EMBL/GenBank/DDBJ whole genome shotgun (WGS) entry which is preliminary data.</text>
</comment>
<dbReference type="PANTHER" id="PTHR40237:SF1">
    <property type="entry name" value="LD44813P"/>
    <property type="match status" value="1"/>
</dbReference>
<proteinExistence type="predicted"/>
<evidence type="ECO:0000313" key="2">
    <source>
        <dbReference type="EMBL" id="CAH0367005.1"/>
    </source>
</evidence>
<accession>A0A8J2WG19</accession>
<name>A0A8J2WG19_9STRA</name>
<protein>
    <recommendedName>
        <fullName evidence="4">RING-type domain-containing protein</fullName>
    </recommendedName>
</protein>
<gene>
    <name evidence="2" type="ORF">PECAL_1P35220</name>
</gene>
<evidence type="ECO:0000256" key="1">
    <source>
        <dbReference type="SAM" id="MobiDB-lite"/>
    </source>
</evidence>
<sequence length="411" mass="44369">MAAQALARVTLEEDELANASGLRAALLKTSECVVETDTPIYSVVHVAVTPYRTVRLVAHGTCENGLVLELRNTSYPPLLLAKILAAADAAAAAEAANGGGRAARVAAGVTAARAWLASNLFAPAWRELRRCAKLCEERGGGMRRADAVSGVATFVVAAAGHRTSFEARVPAEYPARPAVLTLKSTTLPQPLVDACHKRCTELARKLSVGEKLNAAEMQAEMQSPGASTRRKNEPRVSNTAKHFQSLRRDTKQLKQIADLRAEGSKTARQDLKSFARFASERDQRAEAETSSTASPGAGTPRPSLLAAVEYLVEFATSLPGAMCGVCGKAALGGKLPTRALCGCWFHHQCLKRRFEAPPFKIECEPCGRRVWHESWPNLEKLEAAYYAKQHRTADADLCADLFLNPVVRRAE</sequence>
<dbReference type="Proteomes" id="UP000789595">
    <property type="component" value="Unassembled WGS sequence"/>
</dbReference>
<evidence type="ECO:0008006" key="4">
    <source>
        <dbReference type="Google" id="ProtNLM"/>
    </source>
</evidence>
<reference evidence="2" key="1">
    <citation type="submission" date="2021-11" db="EMBL/GenBank/DDBJ databases">
        <authorList>
            <consortium name="Genoscope - CEA"/>
            <person name="William W."/>
        </authorList>
    </citation>
    <scope>NUCLEOTIDE SEQUENCE</scope>
</reference>